<organism evidence="1 2">
    <name type="scientific">Mytilus edulis</name>
    <name type="common">Blue mussel</name>
    <dbReference type="NCBI Taxonomy" id="6550"/>
    <lineage>
        <taxon>Eukaryota</taxon>
        <taxon>Metazoa</taxon>
        <taxon>Spiralia</taxon>
        <taxon>Lophotrochozoa</taxon>
        <taxon>Mollusca</taxon>
        <taxon>Bivalvia</taxon>
        <taxon>Autobranchia</taxon>
        <taxon>Pteriomorphia</taxon>
        <taxon>Mytilida</taxon>
        <taxon>Mytiloidea</taxon>
        <taxon>Mytilidae</taxon>
        <taxon>Mytilinae</taxon>
        <taxon>Mytilus</taxon>
    </lineage>
</organism>
<evidence type="ECO:0000313" key="1">
    <source>
        <dbReference type="EMBL" id="CAG2187651.1"/>
    </source>
</evidence>
<name>A0A8S3PVE2_MYTED</name>
<evidence type="ECO:0000313" key="2">
    <source>
        <dbReference type="Proteomes" id="UP000683360"/>
    </source>
</evidence>
<dbReference type="Proteomes" id="UP000683360">
    <property type="component" value="Unassembled WGS sequence"/>
</dbReference>
<protein>
    <submittedName>
        <fullName evidence="1">Uncharacterized protein</fullName>
    </submittedName>
</protein>
<keyword evidence="2" id="KW-1185">Reference proteome</keyword>
<proteinExistence type="predicted"/>
<dbReference type="EMBL" id="CAJPWZ010000177">
    <property type="protein sequence ID" value="CAG2187651.1"/>
    <property type="molecule type" value="Genomic_DNA"/>
</dbReference>
<dbReference type="AlphaFoldDB" id="A0A8S3PVE2"/>
<gene>
    <name evidence="1" type="ORF">MEDL_3119</name>
</gene>
<comment type="caution">
    <text evidence="1">The sequence shown here is derived from an EMBL/GenBank/DDBJ whole genome shotgun (WGS) entry which is preliminary data.</text>
</comment>
<accession>A0A8S3PVE2</accession>
<reference evidence="1" key="1">
    <citation type="submission" date="2021-03" db="EMBL/GenBank/DDBJ databases">
        <authorList>
            <person name="Bekaert M."/>
        </authorList>
    </citation>
    <scope>NUCLEOTIDE SEQUENCE</scope>
</reference>
<dbReference type="OrthoDB" id="6121461at2759"/>
<sequence length="281" mass="32338">MAEKPSISDRYKLPIPQPLQDAVDEIALNSPLVTETQADLDDYKKRWLVVGICLHSVIAPALRNYIVPILTVLYDELNRSNKIETQIYPTHLQQYPRTHAVLNYEAVNNNKGLYRYQKAKCDYTIKNAVELSKLFQPTHMAHYTGFDETCETSGLLELVINIDKFAPDVRSDAVEVRKDIGETDINIVIVFFFIVRRNLRNPWAHCNFSEWDAAKYSNAFILMEKLVLDMNLSSNEENQTIGKLKKWEINGEQFLSGTTVGFELFNELRQQTCVLGNMQDK</sequence>